<evidence type="ECO:0000313" key="8">
    <source>
        <dbReference type="Proteomes" id="UP001596407"/>
    </source>
</evidence>
<evidence type="ECO:0000256" key="5">
    <source>
        <dbReference type="SAM" id="MobiDB-lite"/>
    </source>
</evidence>
<feature type="compositionally biased region" description="Basic and acidic residues" evidence="5">
    <location>
        <begin position="81"/>
        <end position="98"/>
    </location>
</feature>
<feature type="region of interest" description="Disordered" evidence="5">
    <location>
        <begin position="103"/>
        <end position="125"/>
    </location>
</feature>
<dbReference type="InterPro" id="IPR059100">
    <property type="entry name" value="TSP3_bac"/>
</dbReference>
<evidence type="ECO:0000259" key="6">
    <source>
        <dbReference type="Pfam" id="PF18810"/>
    </source>
</evidence>
<sequence>MNPGEVDTDADGLADAAERQEGTNAFLADTDADYLSDGREVNQIGTDPLDPDTDGDGLLDGREGDIDVIIEGQRGIADYTDPLKADTDGDGLSDSRELGRRIDGDYRLHSSPQLADTDGDGLDDRSELAWEADPLSTDTDDDGFIDYVDERIHVEDRPPKVKITAADSGYVFNKDFNERVRVTVRDNSRIAGVELNGSYNPYLGGQFWKQSEVQLVDRRTVTVENRETEYISTYVVGIHQHGRASEAPNKYYVNASDVRGNELSMLVNPSQGSILQWADVAATPVIAGTTVGSTTTGTVTGGTVAGGVTTAAAAGSVVVAVGGSLFWTYDQRPAGGYDSEAIAGHTSYVVPATIPQEQADVEILLPSGTTYDDPPMPLGGNHERGFGREHVYRLPGLNDRSDVQHVIDNPSIHDQQGPYEIVIGDNPTGPGQIELWLLGGVVVSASHTAYDEVRDEHITISDEVIDKIINRRDDWDHNQIGNSEQEVLNNLIEIIENPDEIWKDPDQNRWMYTKRMILNGRELIVVLFVMNGEVRSAFVPTHEQYTGATGYSDEYAKWYIQDQELIKEYENDEISGIVTEVDEGEQAETPDEKPDPTDE</sequence>
<dbReference type="Pfam" id="PF18884">
    <property type="entry name" value="TSP3_bac"/>
    <property type="match status" value="4"/>
</dbReference>
<feature type="region of interest" description="Disordered" evidence="5">
    <location>
        <begin position="40"/>
        <end position="62"/>
    </location>
</feature>
<comment type="caution">
    <text evidence="7">The sequence shown here is derived from an EMBL/GenBank/DDBJ whole genome shotgun (WGS) entry which is preliminary data.</text>
</comment>
<proteinExistence type="predicted"/>
<feature type="region of interest" description="Disordered" evidence="5">
    <location>
        <begin position="79"/>
        <end position="98"/>
    </location>
</feature>
<evidence type="ECO:0000313" key="7">
    <source>
        <dbReference type="EMBL" id="MFC7079373.1"/>
    </source>
</evidence>
<feature type="compositionally biased region" description="Basic and acidic residues" evidence="5">
    <location>
        <begin position="590"/>
        <end position="599"/>
    </location>
</feature>
<dbReference type="PANTHER" id="PTHR37467">
    <property type="entry name" value="EXPORTED CALCIUM-BINDING GLYCOPROTEIN-RELATED"/>
    <property type="match status" value="1"/>
</dbReference>
<feature type="compositionally biased region" description="Acidic residues" evidence="5">
    <location>
        <begin position="580"/>
        <end position="589"/>
    </location>
</feature>
<keyword evidence="2" id="KW-0964">Secreted</keyword>
<feature type="region of interest" description="Disordered" evidence="5">
    <location>
        <begin position="575"/>
        <end position="599"/>
    </location>
</feature>
<dbReference type="InterPro" id="IPR053180">
    <property type="entry name" value="Ca-binding_acidic-repeat"/>
</dbReference>
<dbReference type="Proteomes" id="UP001596407">
    <property type="component" value="Unassembled WGS sequence"/>
</dbReference>
<keyword evidence="3" id="KW-0732">Signal</keyword>
<evidence type="ECO:0000256" key="1">
    <source>
        <dbReference type="ARBA" id="ARBA00004613"/>
    </source>
</evidence>
<protein>
    <submittedName>
        <fullName evidence="7">PBECR2 nuclease fold domain-containing protein</fullName>
    </submittedName>
</protein>
<evidence type="ECO:0000256" key="4">
    <source>
        <dbReference type="ARBA" id="ARBA00022837"/>
    </source>
</evidence>
<dbReference type="PANTHER" id="PTHR37467:SF1">
    <property type="entry name" value="EXPORTED CALCIUM-BINDING GLYCOPROTEIN"/>
    <property type="match status" value="1"/>
</dbReference>
<name>A0ABD5WJT2_9EURY</name>
<accession>A0ABD5WJT2</accession>
<dbReference type="AlphaFoldDB" id="A0ABD5WJT2"/>
<dbReference type="Pfam" id="PF18810">
    <property type="entry name" value="PBECR2"/>
    <property type="match status" value="1"/>
</dbReference>
<dbReference type="InterPro" id="IPR041110">
    <property type="entry name" value="PBECR2"/>
</dbReference>
<dbReference type="EMBL" id="JBHSZH010000003">
    <property type="protein sequence ID" value="MFC7079373.1"/>
    <property type="molecule type" value="Genomic_DNA"/>
</dbReference>
<evidence type="ECO:0000256" key="2">
    <source>
        <dbReference type="ARBA" id="ARBA00022525"/>
    </source>
</evidence>
<feature type="region of interest" description="Disordered" evidence="5">
    <location>
        <begin position="1"/>
        <end position="27"/>
    </location>
</feature>
<organism evidence="7 8">
    <name type="scientific">Halorussus caseinilyticus</name>
    <dbReference type="NCBI Taxonomy" id="3034025"/>
    <lineage>
        <taxon>Archaea</taxon>
        <taxon>Methanobacteriati</taxon>
        <taxon>Methanobacteriota</taxon>
        <taxon>Stenosarchaea group</taxon>
        <taxon>Halobacteria</taxon>
        <taxon>Halobacteriales</taxon>
        <taxon>Haladaptataceae</taxon>
        <taxon>Halorussus</taxon>
    </lineage>
</organism>
<feature type="domain" description="Phage-Barnase-EndoU-ColicinE5/D-RelE like nuclease 2" evidence="6">
    <location>
        <begin position="451"/>
        <end position="528"/>
    </location>
</feature>
<dbReference type="RefSeq" id="WP_382208888.1">
    <property type="nucleotide sequence ID" value="NZ_JBHSZH010000003.1"/>
</dbReference>
<keyword evidence="4" id="KW-0106">Calcium</keyword>
<evidence type="ECO:0000256" key="3">
    <source>
        <dbReference type="ARBA" id="ARBA00022729"/>
    </source>
</evidence>
<reference evidence="7 8" key="1">
    <citation type="journal article" date="2019" name="Int. J. Syst. Evol. Microbiol.">
        <title>The Global Catalogue of Microorganisms (GCM) 10K type strain sequencing project: providing services to taxonomists for standard genome sequencing and annotation.</title>
        <authorList>
            <consortium name="The Broad Institute Genomics Platform"/>
            <consortium name="The Broad Institute Genome Sequencing Center for Infectious Disease"/>
            <person name="Wu L."/>
            <person name="Ma J."/>
        </authorList>
    </citation>
    <scope>NUCLEOTIDE SEQUENCE [LARGE SCALE GENOMIC DNA]</scope>
    <source>
        <strain evidence="7 8">DT72</strain>
    </source>
</reference>
<feature type="compositionally biased region" description="Acidic residues" evidence="5">
    <location>
        <begin position="1"/>
        <end position="12"/>
    </location>
</feature>
<comment type="subcellular location">
    <subcellularLocation>
        <location evidence="1">Secreted</location>
    </subcellularLocation>
</comment>
<gene>
    <name evidence="7" type="ORF">ACFQJ6_03635</name>
</gene>
<keyword evidence="8" id="KW-1185">Reference proteome</keyword>